<dbReference type="PANTHER" id="PTHR42939:SF1">
    <property type="entry name" value="ABC TRANSPORTER ATP-BINDING PROTEIN ALBC-RELATED"/>
    <property type="match status" value="1"/>
</dbReference>
<dbReference type="InterPro" id="IPR027417">
    <property type="entry name" value="P-loop_NTPase"/>
</dbReference>
<accession>A0A5C0XSB5</accession>
<reference evidence="5 6" key="1">
    <citation type="submission" date="2017-08" db="EMBL/GenBank/DDBJ databases">
        <title>Resequencing and Reannotation of the genome of Pyrococcus furiosus type strain DSM3638.</title>
        <authorList>
            <person name="Reichelt R.M."/>
            <person name="Bunk B."/>
        </authorList>
    </citation>
    <scope>NUCLEOTIDE SEQUENCE [LARGE SCALE GENOMIC DNA]</scope>
    <source>
        <strain evidence="5 6">DSM 3638</strain>
    </source>
</reference>
<dbReference type="InterPro" id="IPR003593">
    <property type="entry name" value="AAA+_ATPase"/>
</dbReference>
<protein>
    <submittedName>
        <fullName evidence="5">ABC transporter ATP-binding protein</fullName>
    </submittedName>
</protein>
<dbReference type="SMART" id="SM00382">
    <property type="entry name" value="AAA"/>
    <property type="match status" value="1"/>
</dbReference>
<feature type="domain" description="ABC transporter" evidence="4">
    <location>
        <begin position="2"/>
        <end position="225"/>
    </location>
</feature>
<keyword evidence="2" id="KW-0547">Nucleotide-binding</keyword>
<dbReference type="RefSeq" id="WP_004068668.1">
    <property type="nucleotide sequence ID" value="NC_003413.1"/>
</dbReference>
<evidence type="ECO:0000256" key="1">
    <source>
        <dbReference type="ARBA" id="ARBA00022448"/>
    </source>
</evidence>
<proteinExistence type="predicted"/>
<dbReference type="PROSITE" id="PS50893">
    <property type="entry name" value="ABC_TRANSPORTER_2"/>
    <property type="match status" value="1"/>
</dbReference>
<dbReference type="Proteomes" id="UP000324354">
    <property type="component" value="Chromosome"/>
</dbReference>
<keyword evidence="1" id="KW-0813">Transport</keyword>
<evidence type="ECO:0000256" key="2">
    <source>
        <dbReference type="ARBA" id="ARBA00022741"/>
    </source>
</evidence>
<dbReference type="SUPFAM" id="SSF52540">
    <property type="entry name" value="P-loop containing nucleoside triphosphate hydrolases"/>
    <property type="match status" value="1"/>
</dbReference>
<evidence type="ECO:0000313" key="6">
    <source>
        <dbReference type="Proteomes" id="UP000324354"/>
    </source>
</evidence>
<sequence>MLVVKDLNVEYDNVKVLKGISFALNSGEKAIILGTNGAGKTTLLKSLLGLIPIKSGKIQICGKPYEKVVGEKKVSTNLESVYKLVYSIKVSELIDLYCDLKEIPSQQILNFIKEMKLEHILEKKFYNLSSGEKKCLTNLLAFFTDSKLILLDEPFEGLDPWRTNKTVEILNSLKSSIIMTTHRLDILSKFSTFKVYFLFNGHLYGPIRSASDLVNCYVTFSDIEEGESDIVLRIQGDKKNVILTRRPIGQKISDYASIDEIYRVMLE</sequence>
<dbReference type="Gene3D" id="3.40.50.300">
    <property type="entry name" value="P-loop containing nucleotide triphosphate hydrolases"/>
    <property type="match status" value="1"/>
</dbReference>
<organism evidence="5 6">
    <name type="scientific">Pyrococcus furiosus (strain ATCC 43587 / DSM 3638 / JCM 8422 / Vc1)</name>
    <dbReference type="NCBI Taxonomy" id="186497"/>
    <lineage>
        <taxon>Archaea</taxon>
        <taxon>Methanobacteriati</taxon>
        <taxon>Methanobacteriota</taxon>
        <taxon>Thermococci</taxon>
        <taxon>Thermococcales</taxon>
        <taxon>Thermococcaceae</taxon>
        <taxon>Pyrococcus</taxon>
    </lineage>
</organism>
<dbReference type="PANTHER" id="PTHR42939">
    <property type="entry name" value="ABC TRANSPORTER ATP-BINDING PROTEIN ALBC-RELATED"/>
    <property type="match status" value="1"/>
</dbReference>
<dbReference type="GeneID" id="41713896"/>
<dbReference type="Pfam" id="PF00005">
    <property type="entry name" value="ABC_tran"/>
    <property type="match status" value="1"/>
</dbReference>
<evidence type="ECO:0000259" key="4">
    <source>
        <dbReference type="PROSITE" id="PS50893"/>
    </source>
</evidence>
<evidence type="ECO:0000313" key="5">
    <source>
        <dbReference type="EMBL" id="QEK79661.1"/>
    </source>
</evidence>
<dbReference type="AlphaFoldDB" id="A0A5C0XSB5"/>
<keyword evidence="3 5" id="KW-0067">ATP-binding</keyword>
<dbReference type="GeneID" id="13301105"/>
<evidence type="ECO:0000256" key="3">
    <source>
        <dbReference type="ARBA" id="ARBA00022840"/>
    </source>
</evidence>
<gene>
    <name evidence="5" type="ORF">PFDSM3638_10455</name>
</gene>
<dbReference type="OrthoDB" id="18209at2157"/>
<dbReference type="EMBL" id="CP023154">
    <property type="protein sequence ID" value="QEK79661.1"/>
    <property type="molecule type" value="Genomic_DNA"/>
</dbReference>
<dbReference type="GO" id="GO:0016887">
    <property type="term" value="F:ATP hydrolysis activity"/>
    <property type="evidence" value="ECO:0007669"/>
    <property type="project" value="InterPro"/>
</dbReference>
<name>A0A5C0XSB5_PYRFU</name>
<dbReference type="InterPro" id="IPR003439">
    <property type="entry name" value="ABC_transporter-like_ATP-bd"/>
</dbReference>
<dbReference type="GO" id="GO:0005524">
    <property type="term" value="F:ATP binding"/>
    <property type="evidence" value="ECO:0007669"/>
    <property type="project" value="UniProtKB-KW"/>
</dbReference>
<dbReference type="InterPro" id="IPR051782">
    <property type="entry name" value="ABC_Transporter_VariousFunc"/>
</dbReference>